<protein>
    <submittedName>
        <fullName evidence="1">Uncharacterized protein</fullName>
    </submittedName>
</protein>
<name>A0AA38MWT1_9AGAR</name>
<proteinExistence type="predicted"/>
<evidence type="ECO:0000313" key="2">
    <source>
        <dbReference type="Proteomes" id="UP001176059"/>
    </source>
</evidence>
<gene>
    <name evidence="1" type="ORF">DFJ43DRAFT_1003317</name>
</gene>
<reference evidence="1" key="2">
    <citation type="journal article" date="2023" name="Proc. Natl. Acad. Sci. U.S.A.">
        <title>A global phylogenomic analysis of the shiitake genus Lentinula.</title>
        <authorList>
            <person name="Sierra-Patev S."/>
            <person name="Min B."/>
            <person name="Naranjo-Ortiz M."/>
            <person name="Looney B."/>
            <person name="Konkel Z."/>
            <person name="Slot J.C."/>
            <person name="Sakamoto Y."/>
            <person name="Steenwyk J.L."/>
            <person name="Rokas A."/>
            <person name="Carro J."/>
            <person name="Camarero S."/>
            <person name="Ferreira P."/>
            <person name="Molpeceres G."/>
            <person name="Ruiz-Duenas F.J."/>
            <person name="Serrano A."/>
            <person name="Henrissat B."/>
            <person name="Drula E."/>
            <person name="Hughes K.W."/>
            <person name="Mata J.L."/>
            <person name="Ishikawa N.K."/>
            <person name="Vargas-Isla R."/>
            <person name="Ushijima S."/>
            <person name="Smith C.A."/>
            <person name="Donoghue J."/>
            <person name="Ahrendt S."/>
            <person name="Andreopoulos W."/>
            <person name="He G."/>
            <person name="LaButti K."/>
            <person name="Lipzen A."/>
            <person name="Ng V."/>
            <person name="Riley R."/>
            <person name="Sandor L."/>
            <person name="Barry K."/>
            <person name="Martinez A.T."/>
            <person name="Xiao Y."/>
            <person name="Gibbons J.G."/>
            <person name="Terashima K."/>
            <person name="Grigoriev I.V."/>
            <person name="Hibbett D."/>
        </authorList>
    </citation>
    <scope>NUCLEOTIDE SEQUENCE</scope>
    <source>
        <strain evidence="1">ET3784</strain>
    </source>
</reference>
<organism evidence="1 2">
    <name type="scientific">Lentinula guzmanii</name>
    <dbReference type="NCBI Taxonomy" id="2804957"/>
    <lineage>
        <taxon>Eukaryota</taxon>
        <taxon>Fungi</taxon>
        <taxon>Dikarya</taxon>
        <taxon>Basidiomycota</taxon>
        <taxon>Agaricomycotina</taxon>
        <taxon>Agaricomycetes</taxon>
        <taxon>Agaricomycetidae</taxon>
        <taxon>Agaricales</taxon>
        <taxon>Marasmiineae</taxon>
        <taxon>Omphalotaceae</taxon>
        <taxon>Lentinula</taxon>
    </lineage>
</organism>
<accession>A0AA38MWT1</accession>
<sequence>MYLPHSQGELAHRTVKALYGLTNKRDATKQIAKRYNREKHLRQAKANLQKAKKLEQVGKGKGLSVQILSQHTHHVGMEMSTVKEDMKISPDLHHFISENNNHPISLHSFLLDQNREDPAKKDFWPKLQDHLLGRLLGRDFDGDSYGSFTDNEQNSIDLYKKKFYAVKTMRINYTTYDIRRDQDVINPHTDHSVVMVYFADEWLIYTKARYGNNDVILYSSGTKNEVEWSGMDWKVPDQI</sequence>
<comment type="caution">
    <text evidence="1">The sequence shown here is derived from an EMBL/GenBank/DDBJ whole genome shotgun (WGS) entry which is preliminary data.</text>
</comment>
<keyword evidence="2" id="KW-1185">Reference proteome</keyword>
<dbReference type="EMBL" id="JANVFO010000051">
    <property type="protein sequence ID" value="KAJ3724112.1"/>
    <property type="molecule type" value="Genomic_DNA"/>
</dbReference>
<reference evidence="1" key="1">
    <citation type="submission" date="2022-08" db="EMBL/GenBank/DDBJ databases">
        <authorList>
            <consortium name="DOE Joint Genome Institute"/>
            <person name="Min B."/>
            <person name="Sierra-Patev S."/>
            <person name="Naranjo-Ortiz M."/>
            <person name="Looney B."/>
            <person name="Konkel Z."/>
            <person name="Slot J.C."/>
            <person name="Sakamoto Y."/>
            <person name="Steenwyk J.L."/>
            <person name="Rokas A."/>
            <person name="Carro J."/>
            <person name="Camarero S."/>
            <person name="Ferreira P."/>
            <person name="Molpeceres G."/>
            <person name="Ruiz-duenas F.J."/>
            <person name="Serrano A."/>
            <person name="Henrissat B."/>
            <person name="Drula E."/>
            <person name="Hughes K.W."/>
            <person name="Mata J.L."/>
            <person name="Ishikawa N.K."/>
            <person name="Vargas-Isla R."/>
            <person name="Ushijima S."/>
            <person name="Smith C.A."/>
            <person name="Ahrendt S."/>
            <person name="Andreopoulos W."/>
            <person name="He G."/>
            <person name="LaButti K."/>
            <person name="Lipzen A."/>
            <person name="Ng V."/>
            <person name="Riley R."/>
            <person name="Sandor L."/>
            <person name="Barry K."/>
            <person name="Martinez A.T."/>
            <person name="Xiao Y."/>
            <person name="Gibbons J.G."/>
            <person name="Terashima K."/>
            <person name="Hibbett D.S."/>
            <person name="Grigoriev I.V."/>
        </authorList>
    </citation>
    <scope>NUCLEOTIDE SEQUENCE</scope>
    <source>
        <strain evidence="1">ET3784</strain>
    </source>
</reference>
<dbReference type="Proteomes" id="UP001176059">
    <property type="component" value="Unassembled WGS sequence"/>
</dbReference>
<dbReference type="AlphaFoldDB" id="A0AA38MWT1"/>
<evidence type="ECO:0000313" key="1">
    <source>
        <dbReference type="EMBL" id="KAJ3724112.1"/>
    </source>
</evidence>